<sequence>MTSTVQIRLIGFGPVTALTRGAIVGPPLEIEETPFDGVA</sequence>
<reference evidence="1 2" key="1">
    <citation type="submission" date="2020-08" db="EMBL/GenBank/DDBJ databases">
        <title>Genomic Encyclopedia of Type Strains, Phase IV (KMG-IV): sequencing the most valuable type-strain genomes for metagenomic binning, comparative biology and taxonomic classification.</title>
        <authorList>
            <person name="Goeker M."/>
        </authorList>
    </citation>
    <scope>NUCLEOTIDE SEQUENCE [LARGE SCALE GENOMIC DNA]</scope>
    <source>
        <strain evidence="1 2">DSM 4731</strain>
    </source>
</reference>
<protein>
    <submittedName>
        <fullName evidence="1">Uncharacterized protein</fullName>
    </submittedName>
</protein>
<dbReference type="Proteomes" id="UP000527324">
    <property type="component" value="Unassembled WGS sequence"/>
</dbReference>
<dbReference type="EMBL" id="JACHOQ010000016">
    <property type="protein sequence ID" value="MBB5741465.1"/>
    <property type="molecule type" value="Genomic_DNA"/>
</dbReference>
<name>A0A7W9C9B6_9CAUL</name>
<proteinExistence type="predicted"/>
<evidence type="ECO:0000313" key="2">
    <source>
        <dbReference type="Proteomes" id="UP000527324"/>
    </source>
</evidence>
<keyword evidence="2" id="KW-1185">Reference proteome</keyword>
<accession>A0A7W9C9B6</accession>
<gene>
    <name evidence="1" type="ORF">GGQ93_003208</name>
</gene>
<dbReference type="AlphaFoldDB" id="A0A7W9C9B6"/>
<evidence type="ECO:0000313" key="1">
    <source>
        <dbReference type="EMBL" id="MBB5741465.1"/>
    </source>
</evidence>
<organism evidence="1 2">
    <name type="scientific">Brevundimonas aurantiaca</name>
    <dbReference type="NCBI Taxonomy" id="74316"/>
    <lineage>
        <taxon>Bacteria</taxon>
        <taxon>Pseudomonadati</taxon>
        <taxon>Pseudomonadota</taxon>
        <taxon>Alphaproteobacteria</taxon>
        <taxon>Caulobacterales</taxon>
        <taxon>Caulobacteraceae</taxon>
        <taxon>Brevundimonas</taxon>
    </lineage>
</organism>
<comment type="caution">
    <text evidence="1">The sequence shown here is derived from an EMBL/GenBank/DDBJ whole genome shotgun (WGS) entry which is preliminary data.</text>
</comment>